<protein>
    <submittedName>
        <fullName evidence="1">Uncharacterized protein</fullName>
    </submittedName>
</protein>
<name>A0A238H7Q7_9BURK</name>
<organism evidence="1 2">
    <name type="scientific">Burkholderia singularis</name>
    <dbReference type="NCBI Taxonomy" id="1503053"/>
    <lineage>
        <taxon>Bacteria</taxon>
        <taxon>Pseudomonadati</taxon>
        <taxon>Pseudomonadota</taxon>
        <taxon>Betaproteobacteria</taxon>
        <taxon>Burkholderiales</taxon>
        <taxon>Burkholderiaceae</taxon>
        <taxon>Burkholderia</taxon>
        <taxon>pseudomallei group</taxon>
    </lineage>
</organism>
<proteinExistence type="predicted"/>
<dbReference type="AlphaFoldDB" id="A0A238H7Q7"/>
<sequence length="43" mass="4698">MGNHRFTLSLALEKFAAPDGTSGAGCREPRTIYNCRFAASRSH</sequence>
<dbReference type="Proteomes" id="UP000198460">
    <property type="component" value="Unassembled WGS sequence"/>
</dbReference>
<dbReference type="EMBL" id="FXAN01000072">
    <property type="protein sequence ID" value="SMG01298.1"/>
    <property type="molecule type" value="Genomic_DNA"/>
</dbReference>
<reference evidence="1 2" key="1">
    <citation type="submission" date="2017-04" db="EMBL/GenBank/DDBJ databases">
        <authorList>
            <person name="Afonso C.L."/>
            <person name="Miller P.J."/>
            <person name="Scott M.A."/>
            <person name="Spackman E."/>
            <person name="Goraichik I."/>
            <person name="Dimitrov K.M."/>
            <person name="Suarez D.L."/>
            <person name="Swayne D.E."/>
        </authorList>
    </citation>
    <scope>NUCLEOTIDE SEQUENCE [LARGE SCALE GENOMIC DNA]</scope>
    <source>
        <strain evidence="1">LMG 28154</strain>
    </source>
</reference>
<gene>
    <name evidence="1" type="ORF">BSIN_0514</name>
</gene>
<accession>A0A238H7Q7</accession>
<evidence type="ECO:0000313" key="2">
    <source>
        <dbReference type="Proteomes" id="UP000198460"/>
    </source>
</evidence>
<evidence type="ECO:0000313" key="1">
    <source>
        <dbReference type="EMBL" id="SMG01298.1"/>
    </source>
</evidence>